<proteinExistence type="predicted"/>
<dbReference type="AlphaFoldDB" id="A0A4R6YK07"/>
<dbReference type="Proteomes" id="UP000295293">
    <property type="component" value="Unassembled WGS sequence"/>
</dbReference>
<reference evidence="3 4" key="1">
    <citation type="submission" date="2019-03" db="EMBL/GenBank/DDBJ databases">
        <title>Genomic Encyclopedia of Type Strains, Phase IV (KMG-IV): sequencing the most valuable type-strain genomes for metagenomic binning, comparative biology and taxonomic classification.</title>
        <authorList>
            <person name="Goeker M."/>
        </authorList>
    </citation>
    <scope>NUCLEOTIDE SEQUENCE [LARGE SCALE GENOMIC DNA]</scope>
    <source>
        <strain evidence="3 4">DSM 21667</strain>
    </source>
</reference>
<evidence type="ECO:0000313" key="3">
    <source>
        <dbReference type="EMBL" id="TDR37389.1"/>
    </source>
</evidence>
<feature type="region of interest" description="Disordered" evidence="1">
    <location>
        <begin position="95"/>
        <end position="114"/>
    </location>
</feature>
<name>A0A4R6YK07_9GAMM</name>
<organism evidence="3 4">
    <name type="scientific">Tahibacter aquaticus</name>
    <dbReference type="NCBI Taxonomy" id="520092"/>
    <lineage>
        <taxon>Bacteria</taxon>
        <taxon>Pseudomonadati</taxon>
        <taxon>Pseudomonadota</taxon>
        <taxon>Gammaproteobacteria</taxon>
        <taxon>Lysobacterales</taxon>
        <taxon>Rhodanobacteraceae</taxon>
        <taxon>Tahibacter</taxon>
    </lineage>
</organism>
<comment type="caution">
    <text evidence="3">The sequence shown here is derived from an EMBL/GenBank/DDBJ whole genome shotgun (WGS) entry which is preliminary data.</text>
</comment>
<evidence type="ECO:0008006" key="5">
    <source>
        <dbReference type="Google" id="ProtNLM"/>
    </source>
</evidence>
<accession>A0A4R6YK07</accession>
<evidence type="ECO:0000313" key="4">
    <source>
        <dbReference type="Proteomes" id="UP000295293"/>
    </source>
</evidence>
<feature type="signal peptide" evidence="2">
    <location>
        <begin position="1"/>
        <end position="27"/>
    </location>
</feature>
<keyword evidence="2" id="KW-0732">Signal</keyword>
<sequence length="114" mass="12199">MSLFLQWRRRAVLAGLSLMLAASAAAAAQGRVRVVEVVSYEQLGGHVGEEIVVRTTLGSRRSGTLVRYTRTALRLKLDSRDGGVELDIPSSSVRDIEVASESDTTPGGDSAKKN</sequence>
<feature type="chain" id="PRO_5020913863" description="PRC-barrel domain-containing protein" evidence="2">
    <location>
        <begin position="28"/>
        <end position="114"/>
    </location>
</feature>
<evidence type="ECO:0000256" key="2">
    <source>
        <dbReference type="SAM" id="SignalP"/>
    </source>
</evidence>
<keyword evidence="4" id="KW-1185">Reference proteome</keyword>
<protein>
    <recommendedName>
        <fullName evidence="5">PRC-barrel domain-containing protein</fullName>
    </recommendedName>
</protein>
<gene>
    <name evidence="3" type="ORF">DFR29_12552</name>
</gene>
<dbReference type="EMBL" id="SNZH01000025">
    <property type="protein sequence ID" value="TDR37389.1"/>
    <property type="molecule type" value="Genomic_DNA"/>
</dbReference>
<evidence type="ECO:0000256" key="1">
    <source>
        <dbReference type="SAM" id="MobiDB-lite"/>
    </source>
</evidence>
<dbReference type="RefSeq" id="WP_133821768.1">
    <property type="nucleotide sequence ID" value="NZ_SNZH01000025.1"/>
</dbReference>